<dbReference type="RefSeq" id="WP_214155132.1">
    <property type="nucleotide sequence ID" value="NZ_JAHBAY010000003.1"/>
</dbReference>
<gene>
    <name evidence="1" type="ORF">KIH74_07810</name>
</gene>
<dbReference type="EMBL" id="JAHBAY010000003">
    <property type="protein sequence ID" value="MBT0768827.1"/>
    <property type="molecule type" value="Genomic_DNA"/>
</dbReference>
<dbReference type="Proteomes" id="UP001197247">
    <property type="component" value="Unassembled WGS sequence"/>
</dbReference>
<keyword evidence="2" id="KW-1185">Reference proteome</keyword>
<evidence type="ECO:0000313" key="1">
    <source>
        <dbReference type="EMBL" id="MBT0768827.1"/>
    </source>
</evidence>
<comment type="caution">
    <text evidence="1">The sequence shown here is derived from an EMBL/GenBank/DDBJ whole genome shotgun (WGS) entry which is preliminary data.</text>
</comment>
<evidence type="ECO:0000313" key="2">
    <source>
        <dbReference type="Proteomes" id="UP001197247"/>
    </source>
</evidence>
<name>A0ABS5TCM0_9ACTN</name>
<organism evidence="1 2">
    <name type="scientific">Kineosporia corallincola</name>
    <dbReference type="NCBI Taxonomy" id="2835133"/>
    <lineage>
        <taxon>Bacteria</taxon>
        <taxon>Bacillati</taxon>
        <taxon>Actinomycetota</taxon>
        <taxon>Actinomycetes</taxon>
        <taxon>Kineosporiales</taxon>
        <taxon>Kineosporiaceae</taxon>
        <taxon>Kineosporia</taxon>
    </lineage>
</organism>
<accession>A0ABS5TCM0</accession>
<reference evidence="1 2" key="1">
    <citation type="submission" date="2021-05" db="EMBL/GenBank/DDBJ databases">
        <title>Kineosporia and Streptomyces sp. nov. two new marine actinobacteria isolated from Coral.</title>
        <authorList>
            <person name="Buangrab K."/>
            <person name="Sutthacheep M."/>
            <person name="Yeemin T."/>
            <person name="Harunari E."/>
            <person name="Igarashi Y."/>
            <person name="Kanchanasin P."/>
            <person name="Tanasupawat S."/>
            <person name="Phongsopitanun W."/>
        </authorList>
    </citation>
    <scope>NUCLEOTIDE SEQUENCE [LARGE SCALE GENOMIC DNA]</scope>
    <source>
        <strain evidence="1 2">J2-2</strain>
    </source>
</reference>
<protein>
    <submittedName>
        <fullName evidence="1">Uncharacterized protein</fullName>
    </submittedName>
</protein>
<proteinExistence type="predicted"/>
<sequence>MPPATDLPGDALAVARMASGILHLDDSSAALDAAGNLLHKAIAHLEDDDEPGARTFVARALQLPYDEHEDIRPALDWLQLEMSNRLTEEVELAAEGDSRWLERVGTLLSEVSGPAAAVVRSSLHDVRSDFSFPHREERRLARLIEGQPHAGEPLAEIEGADELAEAVVEVLRALSRQAELLARDLRPVPLHP</sequence>